<feature type="domain" description="SH3" evidence="17">
    <location>
        <begin position="1003"/>
        <end position="1065"/>
    </location>
</feature>
<evidence type="ECO:0000256" key="8">
    <source>
        <dbReference type="ARBA" id="ARBA00022490"/>
    </source>
</evidence>
<feature type="domain" description="Major facilitator superfamily (MFS) profile" evidence="18">
    <location>
        <begin position="53"/>
        <end position="473"/>
    </location>
</feature>
<dbReference type="InterPro" id="IPR035821">
    <property type="entry name" value="Sla1_SH3_3"/>
</dbReference>
<dbReference type="PANTHER" id="PTHR43791:SF58">
    <property type="entry name" value="TRANSPORTER, PUTATIVE (AFU_ORTHOLOGUE AFUA_8G04470)-RELATED"/>
    <property type="match status" value="1"/>
</dbReference>
<evidence type="ECO:0000256" key="1">
    <source>
        <dbReference type="ARBA" id="ARBA00004141"/>
    </source>
</evidence>
<feature type="transmembrane region" description="Helical" evidence="16">
    <location>
        <begin position="376"/>
        <end position="398"/>
    </location>
</feature>
<feature type="compositionally biased region" description="Basic and acidic residues" evidence="15">
    <location>
        <begin position="1133"/>
        <end position="1154"/>
    </location>
</feature>
<dbReference type="EMBL" id="KE747809">
    <property type="protein sequence ID" value="RMZ66938.1"/>
    <property type="molecule type" value="Genomic_DNA"/>
</dbReference>
<dbReference type="Gene3D" id="2.30.30.700">
    <property type="entry name" value="SLA1 homology domain 1"/>
    <property type="match status" value="1"/>
</dbReference>
<comment type="subcellular location">
    <subcellularLocation>
        <location evidence="3">Cytoplasm</location>
    </subcellularLocation>
    <subcellularLocation>
        <location evidence="1">Membrane</location>
        <topology evidence="1">Multi-pass membrane protein</topology>
    </subcellularLocation>
    <subcellularLocation>
        <location evidence="2">Membrane</location>
        <topology evidence="2">Peripheral membrane protein</topology>
    </subcellularLocation>
</comment>
<feature type="compositionally biased region" description="Polar residues" evidence="15">
    <location>
        <begin position="1571"/>
        <end position="1582"/>
    </location>
</feature>
<dbReference type="CDD" id="cd11774">
    <property type="entry name" value="SH3_Sla1p_2"/>
    <property type="match status" value="1"/>
</dbReference>
<feature type="compositionally biased region" description="Polar residues" evidence="15">
    <location>
        <begin position="1684"/>
        <end position="1705"/>
    </location>
</feature>
<gene>
    <name evidence="19" type="ORF">GMOD_00002324</name>
</gene>
<feature type="compositionally biased region" description="Basic and acidic residues" evidence="15">
    <location>
        <begin position="1246"/>
        <end position="1257"/>
    </location>
</feature>
<evidence type="ECO:0000259" key="17">
    <source>
        <dbReference type="PROSITE" id="PS50002"/>
    </source>
</evidence>
<feature type="transmembrane region" description="Helical" evidence="16">
    <location>
        <begin position="91"/>
        <end position="113"/>
    </location>
</feature>
<feature type="compositionally biased region" description="Polar residues" evidence="15">
    <location>
        <begin position="1776"/>
        <end position="1786"/>
    </location>
</feature>
<keyword evidence="6 14" id="KW-0728">SH3 domain</keyword>
<keyword evidence="7" id="KW-0813">Transport</keyword>
<dbReference type="FunFam" id="2.30.30.700:FF:000001">
    <property type="entry name" value="Actin cytoskeleton-regulatory complex protein SLA1"/>
    <property type="match status" value="1"/>
</dbReference>
<dbReference type="Pfam" id="PF03983">
    <property type="entry name" value="SHD1"/>
    <property type="match status" value="1"/>
</dbReference>
<accession>A0A3M7LXI2</accession>
<dbReference type="SUPFAM" id="SSF103473">
    <property type="entry name" value="MFS general substrate transporter"/>
    <property type="match status" value="1"/>
</dbReference>
<dbReference type="InterPro" id="IPR013182">
    <property type="entry name" value="DUF1720"/>
</dbReference>
<feature type="region of interest" description="Disordered" evidence="15">
    <location>
        <begin position="1081"/>
        <end position="1164"/>
    </location>
</feature>
<dbReference type="Pfam" id="PF07690">
    <property type="entry name" value="MFS_1"/>
    <property type="match status" value="1"/>
</dbReference>
<dbReference type="InterPro" id="IPR013761">
    <property type="entry name" value="SAM/pointed_sf"/>
</dbReference>
<dbReference type="GO" id="GO:0005737">
    <property type="term" value="C:cytoplasm"/>
    <property type="evidence" value="ECO:0007669"/>
    <property type="project" value="UniProtKB-SubCell"/>
</dbReference>
<dbReference type="Gene3D" id="1.20.1250.20">
    <property type="entry name" value="MFS general substrate transporter like domains"/>
    <property type="match status" value="2"/>
</dbReference>
<feature type="compositionally biased region" description="Gly residues" evidence="15">
    <location>
        <begin position="1359"/>
        <end position="1371"/>
    </location>
</feature>
<dbReference type="Gene3D" id="2.30.30.40">
    <property type="entry name" value="SH3 Domains"/>
    <property type="match status" value="3"/>
</dbReference>
<feature type="transmembrane region" description="Helical" evidence="16">
    <location>
        <begin position="351"/>
        <end position="370"/>
    </location>
</feature>
<evidence type="ECO:0000256" key="11">
    <source>
        <dbReference type="ARBA" id="ARBA00022737"/>
    </source>
</evidence>
<dbReference type="InterPro" id="IPR011701">
    <property type="entry name" value="MFS"/>
</dbReference>
<comment type="similarity">
    <text evidence="4">Belongs to the SLA1 family.</text>
</comment>
<dbReference type="SMART" id="SM00326">
    <property type="entry name" value="SH3"/>
    <property type="match status" value="3"/>
</dbReference>
<feature type="compositionally biased region" description="Polar residues" evidence="15">
    <location>
        <begin position="877"/>
        <end position="886"/>
    </location>
</feature>
<dbReference type="Gene3D" id="1.10.150.50">
    <property type="entry name" value="Transcription Factor, Ets-1"/>
    <property type="match status" value="1"/>
</dbReference>
<evidence type="ECO:0000256" key="2">
    <source>
        <dbReference type="ARBA" id="ARBA00004170"/>
    </source>
</evidence>
<dbReference type="GO" id="GO:0008092">
    <property type="term" value="F:cytoskeletal protein binding"/>
    <property type="evidence" value="ECO:0007669"/>
    <property type="project" value="InterPro"/>
</dbReference>
<feature type="transmembrane region" description="Helical" evidence="16">
    <location>
        <begin position="286"/>
        <end position="311"/>
    </location>
</feature>
<feature type="compositionally biased region" description="Basic and acidic residues" evidence="15">
    <location>
        <begin position="1392"/>
        <end position="1422"/>
    </location>
</feature>
<evidence type="ECO:0000256" key="4">
    <source>
        <dbReference type="ARBA" id="ARBA00007948"/>
    </source>
</evidence>
<dbReference type="GO" id="GO:0030674">
    <property type="term" value="F:protein-macromolecule adaptor activity"/>
    <property type="evidence" value="ECO:0007669"/>
    <property type="project" value="InterPro"/>
</dbReference>
<evidence type="ECO:0000256" key="13">
    <source>
        <dbReference type="ARBA" id="ARBA00023136"/>
    </source>
</evidence>
<dbReference type="GO" id="GO:0042802">
    <property type="term" value="F:identical protein binding"/>
    <property type="evidence" value="ECO:0007669"/>
    <property type="project" value="InterPro"/>
</dbReference>
<dbReference type="InterPro" id="IPR036028">
    <property type="entry name" value="SH3-like_dom_sf"/>
</dbReference>
<keyword evidence="11" id="KW-0677">Repeat</keyword>
<protein>
    <recommendedName>
        <fullName evidence="5">Actin cytoskeleton-regulatory complex protein SLA1</fullName>
    </recommendedName>
</protein>
<evidence type="ECO:0000256" key="6">
    <source>
        <dbReference type="ARBA" id="ARBA00022443"/>
    </source>
</evidence>
<dbReference type="InterPro" id="IPR056996">
    <property type="entry name" value="PH_SLA1"/>
</dbReference>
<dbReference type="CDD" id="cd11775">
    <property type="entry name" value="SH3_Sla1p_3"/>
    <property type="match status" value="1"/>
</dbReference>
<feature type="region of interest" description="Disordered" evidence="15">
    <location>
        <begin position="1246"/>
        <end position="1274"/>
    </location>
</feature>
<dbReference type="Pfam" id="PF00018">
    <property type="entry name" value="SH3_1"/>
    <property type="match status" value="2"/>
</dbReference>
<keyword evidence="10 16" id="KW-0812">Transmembrane</keyword>
<evidence type="ECO:0000313" key="19">
    <source>
        <dbReference type="EMBL" id="RMZ66938.1"/>
    </source>
</evidence>
<evidence type="ECO:0000256" key="12">
    <source>
        <dbReference type="ARBA" id="ARBA00022989"/>
    </source>
</evidence>
<dbReference type="GO" id="GO:0006897">
    <property type="term" value="P:endocytosis"/>
    <property type="evidence" value="ECO:0007669"/>
    <property type="project" value="UniProtKB-KW"/>
</dbReference>
<proteinExistence type="inferred from homology"/>
<evidence type="ECO:0000256" key="7">
    <source>
        <dbReference type="ARBA" id="ARBA00022448"/>
    </source>
</evidence>
<evidence type="ECO:0000256" key="16">
    <source>
        <dbReference type="SAM" id="Phobius"/>
    </source>
</evidence>
<dbReference type="Proteomes" id="UP000265663">
    <property type="component" value="Unassembled WGS sequence"/>
</dbReference>
<feature type="compositionally biased region" description="Low complexity" evidence="15">
    <location>
        <begin position="1583"/>
        <end position="1619"/>
    </location>
</feature>
<sequence>MSVASQSSADGSIREVQDGEQEGIIQEGFIQGGREDSEEEWRNSIRLKVDLRLCSIAGILCSLNLLDSGVISSASVTSMLSDLELDVGNRYSVSIFIFTIASIVFQLPSTIAVRTFGPRIWFAFITFCFGIITISTAFVRTWRQMIAMRILLGVAMSGIYPGLTYLISTWYTRKEQQLRFALMQSGEIMVLATGGIVNFGLNQLDSKALKGWQLMFIVQGSITAFIGILTYWWMVDFPEHAHRSFYFLTRHESVLAASRIEKDRGDVALERFTWSKIFIHAKDAKIYGFCILYFLQNVVSTSLGYFLPIILQGGMGFSSGKSILLAAPPYYYAVLPAILSSLVGDRFQLRGPVIVFNSVCLIVGFCMLGFSDQVTVRYIGTFLATGAYVANWAGMATYQANNIVGQWKRVFTAAVVTAFNGAGGIAGSFVVRQQESPRYMTAVWVSIGSHMMIIGLIGLFSVHFYLANKSQSKGKRQKEPDWDESGLTSMWGLGGRTWLGKAASILATGSCWAAHDRRLPTRSIPPPSAEATNIPASSLARLQQQKHRITWFSGSPAAGRRLGRVKQLPPCAAGPSNGNSTPVKVRRAYAHHRRRSAHATSASDVLHTLAEVAPRLRLPQWCSWASTAPNEIALTEGDILMVLEKSTDDDWWKAKKKGRAEDEEEPEGLIPNNYIEEAAPIAQAKALFDYDRQTDEELSFKEDALLDVYDTTDPDWTLVGVETDYGFAPANYIELIQGGAQAAAPALPSPAMPARPPMPAARDSFDDDDQPPTPDSPPHPSPAAALAGIIQKKSQETAPRSTISPPPNVSAPARRRVQFTPEESDEEIPAPRLPQRPVSEAYSPPPTQYARARSPSPPVKSPPARSVTFDQYDPPNSEDQPQTPRSGSGYHLYNIYEYITQPGKNKKMPMTLGINIPKGMIMIAPEKSRDGPQQEWSADKMEYYSQEGKHIFMELKQPSKSVDFHCGAKDTASEIMFALGELAGAAKGAGLREVLAAGSGSSNVQKKGVMLFDFMAQGDDEVTVGLGDEILVLDDSASDEWWKVRRLKNGKEGVVPANYVEITETVPIHAPAAAIARTGTNAGRSIVDQNRREEEELARQASRKKRPESETRNDQVGPGLHLPLRNSSLMKTNVDHRRTSQRSSKRETSTKDPGSKSSSKPSQYTNISLLEFLKSDPNADSSAPDAAKVRTWTDRSGSFKVEAEFILIKDGKIHLHKVNGVKIAVPVTKMSVEDLEYVERVTGESLDDDKPLSDLKRKSSMAPRAKDSRSPTGISLQKKPEYDWFDFFLKCGVNPQICERYARAFAKDEMTEENIPDITPSVLRTLGLKEGDILRVMKHLDTQFGRDKRSVSFAEEGGEGASGGLFSGPGGALRNNTRKGRPAPPIETNDVVDPKAFEKKTEDATKKPAEGTASDSDKKTNGFDDNAWDVKPSKSAPTSPPATTVTPPVTKPPQLTGSMNDLSLLDMPALKPDEIAQPTPPAPAPQLVQAPQQPPAPAQQPQPTGATPTLFEQVAAIKALTQPQNMAPPRMRPQAPQQQNPGGLIAPPPQRSSSAPMNPQQSAFAPPPLQPQLTGYNPNMMSPNGQQNMQGMPPMQQQMTGFPQQNGGFGFQQNGMMPQPTGYNSMSPPPQQPMQTGYAPFQQPQPTGFQQPMQTGFQQPQHFTQGFGNGSPFADPPRAPFQPLQAQPTGYNSFQPSPLNPQATGINRFLPPALAPQPTGYMTSQSPPPMPPMPPMPNMAAQPLVPQKTGPPPSVKFGVQPAKKLVAQPTGKASLANATPQNPFGF</sequence>
<name>A0A3M7LXI2_9PLEO</name>
<feature type="compositionally biased region" description="Pro residues" evidence="15">
    <location>
        <begin position="1726"/>
        <end position="1737"/>
    </location>
</feature>
<feature type="region of interest" description="Disordered" evidence="15">
    <location>
        <begin position="744"/>
        <end position="889"/>
    </location>
</feature>
<feature type="transmembrane region" description="Helical" evidence="16">
    <location>
        <begin position="410"/>
        <end position="431"/>
    </location>
</feature>
<keyword evidence="13 16" id="KW-0472">Membrane</keyword>
<keyword evidence="9" id="KW-0254">Endocytosis</keyword>
<dbReference type="GO" id="GO:0022857">
    <property type="term" value="F:transmembrane transporter activity"/>
    <property type="evidence" value="ECO:0007669"/>
    <property type="project" value="InterPro"/>
</dbReference>
<dbReference type="PANTHER" id="PTHR43791">
    <property type="entry name" value="PERMEASE-RELATED"/>
    <property type="match status" value="1"/>
</dbReference>
<feature type="compositionally biased region" description="Pro residues" evidence="15">
    <location>
        <begin position="747"/>
        <end position="759"/>
    </location>
</feature>
<evidence type="ECO:0000256" key="14">
    <source>
        <dbReference type="PROSITE-ProRule" id="PRU00192"/>
    </source>
</evidence>
<feature type="transmembrane region" description="Helical" evidence="16">
    <location>
        <begin position="180"/>
        <end position="201"/>
    </location>
</feature>
<dbReference type="PROSITE" id="PS50850">
    <property type="entry name" value="MFS"/>
    <property type="match status" value="1"/>
</dbReference>
<evidence type="ECO:0000256" key="15">
    <source>
        <dbReference type="SAM" id="MobiDB-lite"/>
    </source>
</evidence>
<feature type="transmembrane region" description="Helical" evidence="16">
    <location>
        <begin position="213"/>
        <end position="234"/>
    </location>
</feature>
<evidence type="ECO:0000256" key="9">
    <source>
        <dbReference type="ARBA" id="ARBA00022583"/>
    </source>
</evidence>
<feature type="transmembrane region" description="Helical" evidence="16">
    <location>
        <begin position="51"/>
        <end position="71"/>
    </location>
</feature>
<feature type="transmembrane region" description="Helical" evidence="16">
    <location>
        <begin position="443"/>
        <end position="466"/>
    </location>
</feature>
<dbReference type="Pfam" id="PF24081">
    <property type="entry name" value="PH_SLA1"/>
    <property type="match status" value="1"/>
</dbReference>
<dbReference type="InterPro" id="IPR007131">
    <property type="entry name" value="SHD1"/>
</dbReference>
<feature type="region of interest" description="Disordered" evidence="15">
    <location>
        <begin position="1354"/>
        <end position="1786"/>
    </location>
</feature>
<feature type="compositionally biased region" description="Basic and acidic residues" evidence="15">
    <location>
        <begin position="1089"/>
        <end position="1098"/>
    </location>
</feature>
<feature type="compositionally biased region" description="Low complexity" evidence="15">
    <location>
        <begin position="1640"/>
        <end position="1661"/>
    </location>
</feature>
<organism evidence="19 20">
    <name type="scientific">Pyrenophora seminiperda CCB06</name>
    <dbReference type="NCBI Taxonomy" id="1302712"/>
    <lineage>
        <taxon>Eukaryota</taxon>
        <taxon>Fungi</taxon>
        <taxon>Dikarya</taxon>
        <taxon>Ascomycota</taxon>
        <taxon>Pezizomycotina</taxon>
        <taxon>Dothideomycetes</taxon>
        <taxon>Pleosporomycetidae</taxon>
        <taxon>Pleosporales</taxon>
        <taxon>Pleosporineae</taxon>
        <taxon>Pleosporaceae</taxon>
        <taxon>Pyrenophora</taxon>
    </lineage>
</organism>
<dbReference type="OrthoDB" id="26539at2759"/>
<evidence type="ECO:0000259" key="18">
    <source>
        <dbReference type="PROSITE" id="PS50850"/>
    </source>
</evidence>
<evidence type="ECO:0000313" key="20">
    <source>
        <dbReference type="Proteomes" id="UP000265663"/>
    </source>
</evidence>
<feature type="transmembrane region" description="Helical" evidence="16">
    <location>
        <begin position="120"/>
        <end position="140"/>
    </location>
</feature>
<evidence type="ECO:0000256" key="3">
    <source>
        <dbReference type="ARBA" id="ARBA00004496"/>
    </source>
</evidence>
<dbReference type="Pfam" id="PF08226">
    <property type="entry name" value="DUF1720"/>
    <property type="match status" value="1"/>
</dbReference>
<feature type="domain" description="SH3" evidence="17">
    <location>
        <begin position="679"/>
        <end position="738"/>
    </location>
</feature>
<feature type="compositionally biased region" description="Low complexity" evidence="15">
    <location>
        <begin position="1433"/>
        <end position="1448"/>
    </location>
</feature>
<keyword evidence="12 16" id="KW-1133">Transmembrane helix</keyword>
<keyword evidence="8" id="KW-0963">Cytoplasm</keyword>
<feature type="compositionally biased region" description="Pro residues" evidence="15">
    <location>
        <begin position="771"/>
        <end position="781"/>
    </location>
</feature>
<dbReference type="FunFam" id="1.20.1250.20:FF:001024">
    <property type="entry name" value="MFS general substrate transporter"/>
    <property type="match status" value="1"/>
</dbReference>
<feature type="compositionally biased region" description="Low complexity" evidence="15">
    <location>
        <begin position="1525"/>
        <end position="1541"/>
    </location>
</feature>
<evidence type="ECO:0000256" key="5">
    <source>
        <dbReference type="ARBA" id="ARBA00020357"/>
    </source>
</evidence>
<dbReference type="GO" id="GO:0043130">
    <property type="term" value="F:ubiquitin binding"/>
    <property type="evidence" value="ECO:0007669"/>
    <property type="project" value="InterPro"/>
</dbReference>
<evidence type="ECO:0000256" key="10">
    <source>
        <dbReference type="ARBA" id="ARBA00022692"/>
    </source>
</evidence>
<dbReference type="Pfam" id="PF07653">
    <property type="entry name" value="SH3_2"/>
    <property type="match status" value="1"/>
</dbReference>
<dbReference type="InterPro" id="IPR020846">
    <property type="entry name" value="MFS_dom"/>
</dbReference>
<feature type="compositionally biased region" description="Polar residues" evidence="15">
    <location>
        <begin position="1551"/>
        <end position="1563"/>
    </location>
</feature>
<feature type="transmembrane region" description="Helical" evidence="16">
    <location>
        <begin position="146"/>
        <end position="168"/>
    </location>
</feature>
<dbReference type="InterPro" id="IPR036259">
    <property type="entry name" value="MFS_trans_sf"/>
</dbReference>
<dbReference type="PROSITE" id="PS50002">
    <property type="entry name" value="SH3"/>
    <property type="match status" value="2"/>
</dbReference>
<keyword evidence="20" id="KW-1185">Reference proteome</keyword>
<dbReference type="GO" id="GO:0016020">
    <property type="term" value="C:membrane"/>
    <property type="evidence" value="ECO:0007669"/>
    <property type="project" value="UniProtKB-SubCell"/>
</dbReference>
<reference evidence="19 20" key="1">
    <citation type="journal article" date="2014" name="PLoS ONE">
        <title>De novo Genome Assembly of the Fungal Plant Pathogen Pyrenophora semeniperda.</title>
        <authorList>
            <person name="Soliai M.M."/>
            <person name="Meyer S.E."/>
            <person name="Udall J.A."/>
            <person name="Elzinga D.E."/>
            <person name="Hermansen R.A."/>
            <person name="Bodily P.M."/>
            <person name="Hart A.A."/>
            <person name="Coleman C.E."/>
        </authorList>
    </citation>
    <scope>NUCLEOTIDE SEQUENCE [LARGE SCALE GENOMIC DNA]</scope>
    <source>
        <strain evidence="19 20">CCB06</strain>
        <tissue evidence="19">Mycelium</tissue>
    </source>
</reference>
<dbReference type="InterPro" id="IPR001452">
    <property type="entry name" value="SH3_domain"/>
</dbReference>
<dbReference type="SUPFAM" id="SSF50044">
    <property type="entry name" value="SH3-domain"/>
    <property type="match status" value="3"/>
</dbReference>
<dbReference type="FunFam" id="2.30.30.40:FF:000256">
    <property type="entry name" value="Actin cytoskeleton-regulatory complex protein SLA1"/>
    <property type="match status" value="1"/>
</dbReference>